<reference evidence="7" key="1">
    <citation type="submission" date="2014-12" db="EMBL/GenBank/DDBJ databases">
        <title>The draft genome of the Tatumella morbirosei type strain, LMG23360T isolated from pineapple rot.</title>
        <authorList>
            <person name="Smits T.H."/>
            <person name="Palmer M."/>
            <person name="Venter S.N."/>
            <person name="Duffy B."/>
            <person name="Steenkamp E.T."/>
            <person name="Chan W.Y."/>
            <person name="Coutinho T.A."/>
            <person name="Coetzee M.P."/>
            <person name="De Maayer P."/>
        </authorList>
    </citation>
    <scope>NUCLEOTIDE SEQUENCE [LARGE SCALE GENOMIC DNA]</scope>
    <source>
        <strain evidence="7">LMG 23360</strain>
    </source>
</reference>
<dbReference type="SFLD" id="SFLDG01135">
    <property type="entry name" value="C1.5.6:_HAD__Beta-PGM__Phospha"/>
    <property type="match status" value="1"/>
</dbReference>
<dbReference type="InterPro" id="IPR036412">
    <property type="entry name" value="HAD-like_sf"/>
</dbReference>
<dbReference type="InterPro" id="IPR023198">
    <property type="entry name" value="PGP-like_dom2"/>
</dbReference>
<name>A0A095T802_9GAMM</name>
<keyword evidence="6" id="KW-0119">Carbohydrate metabolism</keyword>
<dbReference type="NCBIfam" id="TIGR01509">
    <property type="entry name" value="HAD-SF-IA-v3"/>
    <property type="match status" value="1"/>
</dbReference>
<dbReference type="Gene3D" id="1.10.150.240">
    <property type="entry name" value="Putative phosphatase, domain 2"/>
    <property type="match status" value="1"/>
</dbReference>
<keyword evidence="5" id="KW-0460">Magnesium</keyword>
<dbReference type="GO" id="GO:0016787">
    <property type="term" value="F:hydrolase activity"/>
    <property type="evidence" value="ECO:0007669"/>
    <property type="project" value="UniProtKB-KW"/>
</dbReference>
<dbReference type="GO" id="GO:0000287">
    <property type="term" value="F:magnesium ion binding"/>
    <property type="evidence" value="ECO:0007669"/>
    <property type="project" value="UniProtKB-ARBA"/>
</dbReference>
<dbReference type="SUPFAM" id="SSF56784">
    <property type="entry name" value="HAD-like"/>
    <property type="match status" value="1"/>
</dbReference>
<keyword evidence="3" id="KW-0479">Metal-binding</keyword>
<proteinExistence type="inferred from homology"/>
<gene>
    <name evidence="7" type="ORF">HA49_11460</name>
</gene>
<evidence type="ECO:0000256" key="1">
    <source>
        <dbReference type="ARBA" id="ARBA00001946"/>
    </source>
</evidence>
<sequence length="226" mass="24805">MAYQRPVKAAIFDMDGLLIDTEPFWQQAELDVFSGAGVDVSLRDSFPETTGLRIDQVVSMWFEACQVTHISEQRVAEQIFVRVAELIQQHQPLMPGVREALTLCQSLGLKIGLASASPLALIEMVLDLFSLRHFFSVVVSAEKLPYSKPHPQVYLNAASELNVNPLHCVALEDSLNGMVAAKAARMRVLVVPAATEATLPVWSLANARLNSLHDLTPELLGVPTHP</sequence>
<dbReference type="PANTHER" id="PTHR46193:SF18">
    <property type="entry name" value="HEXITOL PHOSPHATASE B"/>
    <property type="match status" value="1"/>
</dbReference>
<evidence type="ECO:0000313" key="8">
    <source>
        <dbReference type="Proteomes" id="UP000029577"/>
    </source>
</evidence>
<dbReference type="AlphaFoldDB" id="A0A095T802"/>
<dbReference type="PANTHER" id="PTHR46193">
    <property type="entry name" value="6-PHOSPHOGLUCONATE PHOSPHATASE"/>
    <property type="match status" value="1"/>
</dbReference>
<evidence type="ECO:0000256" key="3">
    <source>
        <dbReference type="ARBA" id="ARBA00022723"/>
    </source>
</evidence>
<keyword evidence="8" id="KW-1185">Reference proteome</keyword>
<dbReference type="OrthoDB" id="9800058at2"/>
<dbReference type="Pfam" id="PF00702">
    <property type="entry name" value="Hydrolase"/>
    <property type="match status" value="1"/>
</dbReference>
<dbReference type="STRING" id="642227.HA49_11460"/>
<dbReference type="InterPro" id="IPR023214">
    <property type="entry name" value="HAD_sf"/>
</dbReference>
<dbReference type="RefSeq" id="WP_038020518.1">
    <property type="nucleotide sequence ID" value="NZ_JPKR02000003.1"/>
</dbReference>
<evidence type="ECO:0000256" key="5">
    <source>
        <dbReference type="ARBA" id="ARBA00022842"/>
    </source>
</evidence>
<evidence type="ECO:0000256" key="4">
    <source>
        <dbReference type="ARBA" id="ARBA00022801"/>
    </source>
</evidence>
<comment type="cofactor">
    <cofactor evidence="1">
        <name>Mg(2+)</name>
        <dbReference type="ChEBI" id="CHEBI:18420"/>
    </cofactor>
</comment>
<evidence type="ECO:0000313" key="7">
    <source>
        <dbReference type="EMBL" id="KGD72837.1"/>
    </source>
</evidence>
<dbReference type="Gene3D" id="3.40.50.1000">
    <property type="entry name" value="HAD superfamily/HAD-like"/>
    <property type="match status" value="1"/>
</dbReference>
<dbReference type="FunFam" id="3.40.50.1000:FF:000036">
    <property type="entry name" value="HAD family hydrolase"/>
    <property type="match status" value="1"/>
</dbReference>
<dbReference type="EMBL" id="JPKR02000003">
    <property type="protein sequence ID" value="KGD72837.1"/>
    <property type="molecule type" value="Genomic_DNA"/>
</dbReference>
<dbReference type="InterPro" id="IPR051600">
    <property type="entry name" value="Beta-PGM-like"/>
</dbReference>
<dbReference type="Proteomes" id="UP000029577">
    <property type="component" value="Unassembled WGS sequence"/>
</dbReference>
<organism evidence="7 8">
    <name type="scientific">Tatumella morbirosei</name>
    <dbReference type="NCBI Taxonomy" id="642227"/>
    <lineage>
        <taxon>Bacteria</taxon>
        <taxon>Pseudomonadati</taxon>
        <taxon>Pseudomonadota</taxon>
        <taxon>Gammaproteobacteria</taxon>
        <taxon>Enterobacterales</taxon>
        <taxon>Erwiniaceae</taxon>
        <taxon>Tatumella</taxon>
    </lineage>
</organism>
<dbReference type="SFLD" id="SFLDG01129">
    <property type="entry name" value="C1.5:_HAD__Beta-PGM__Phosphata"/>
    <property type="match status" value="1"/>
</dbReference>
<evidence type="ECO:0000256" key="6">
    <source>
        <dbReference type="ARBA" id="ARBA00023277"/>
    </source>
</evidence>
<accession>A0A095T802</accession>
<keyword evidence="4" id="KW-0378">Hydrolase</keyword>
<dbReference type="InterPro" id="IPR006439">
    <property type="entry name" value="HAD-SF_hydro_IA"/>
</dbReference>
<dbReference type="SFLD" id="SFLDS00003">
    <property type="entry name" value="Haloacid_Dehalogenase"/>
    <property type="match status" value="1"/>
</dbReference>
<dbReference type="NCBIfam" id="NF008087">
    <property type="entry name" value="PRK10826.1"/>
    <property type="match status" value="1"/>
</dbReference>
<comment type="caution">
    <text evidence="7">The sequence shown here is derived from an EMBL/GenBank/DDBJ whole genome shotgun (WGS) entry which is preliminary data.</text>
</comment>
<comment type="similarity">
    <text evidence="2">Belongs to the HAD-like hydrolase superfamily. CbbY/CbbZ/Gph/YieH family.</text>
</comment>
<evidence type="ECO:0000256" key="2">
    <source>
        <dbReference type="ARBA" id="ARBA00006171"/>
    </source>
</evidence>
<dbReference type="CDD" id="cd07505">
    <property type="entry name" value="HAD_BPGM-like"/>
    <property type="match status" value="1"/>
</dbReference>
<dbReference type="PRINTS" id="PR00413">
    <property type="entry name" value="HADHALOGNASE"/>
</dbReference>
<dbReference type="eggNOG" id="COG0637">
    <property type="taxonomic scope" value="Bacteria"/>
</dbReference>
<protein>
    <submittedName>
        <fullName evidence="7">2-deoxyglucose-6-phosphatase</fullName>
    </submittedName>
</protein>